<feature type="transmembrane region" description="Helical" evidence="11">
    <location>
        <begin position="668"/>
        <end position="691"/>
    </location>
</feature>
<dbReference type="InterPro" id="IPR017979">
    <property type="entry name" value="GPCR_3_CS"/>
</dbReference>
<dbReference type="InterPro" id="IPR011500">
    <property type="entry name" value="GPCR_3_9-Cys_dom"/>
</dbReference>
<dbReference type="Pfam" id="PF07562">
    <property type="entry name" value="NCD3G"/>
    <property type="match status" value="1"/>
</dbReference>
<evidence type="ECO:0000313" key="14">
    <source>
        <dbReference type="RefSeq" id="XP_020670704.2"/>
    </source>
</evidence>
<keyword evidence="2" id="KW-1003">Cell membrane</keyword>
<dbReference type="PRINTS" id="PR00248">
    <property type="entry name" value="GPCRMGR"/>
</dbReference>
<evidence type="ECO:0000256" key="5">
    <source>
        <dbReference type="ARBA" id="ARBA00022989"/>
    </source>
</evidence>
<comment type="subcellular location">
    <subcellularLocation>
        <location evidence="1">Cell membrane</location>
        <topology evidence="1">Multi-pass membrane protein</topology>
    </subcellularLocation>
</comment>
<keyword evidence="5 11" id="KW-1133">Transmembrane helix</keyword>
<dbReference type="KEGG" id="pvt:110091071"/>
<dbReference type="PANTHER" id="PTHR24061">
    <property type="entry name" value="CALCIUM-SENSING RECEPTOR-RELATED"/>
    <property type="match status" value="1"/>
</dbReference>
<dbReference type="InterPro" id="IPR038550">
    <property type="entry name" value="GPCR_3_9-Cys_sf"/>
</dbReference>
<dbReference type="AlphaFoldDB" id="A0A6J0VJ00"/>
<dbReference type="InterPro" id="IPR000068">
    <property type="entry name" value="GPCR_3_Ca_sens_rcpt-rel"/>
</dbReference>
<protein>
    <submittedName>
        <fullName evidence="14">Vomeronasal type-2 receptor 26-like</fullName>
    </submittedName>
</protein>
<feature type="transmembrane region" description="Helical" evidence="11">
    <location>
        <begin position="711"/>
        <end position="730"/>
    </location>
</feature>
<dbReference type="OrthoDB" id="9041800at2759"/>
<dbReference type="PROSITE" id="PS50259">
    <property type="entry name" value="G_PROTEIN_RECEP_F3_4"/>
    <property type="match status" value="1"/>
</dbReference>
<keyword evidence="10" id="KW-0807">Transducer</keyword>
<feature type="domain" description="G-protein coupled receptors family 3 profile" evidence="12">
    <location>
        <begin position="597"/>
        <end position="861"/>
    </location>
</feature>
<dbReference type="Pfam" id="PF00003">
    <property type="entry name" value="7tm_3"/>
    <property type="match status" value="1"/>
</dbReference>
<feature type="transmembrane region" description="Helical" evidence="11">
    <location>
        <begin position="597"/>
        <end position="620"/>
    </location>
</feature>
<dbReference type="PRINTS" id="PR01535">
    <property type="entry name" value="VOMERONASL2R"/>
</dbReference>
<evidence type="ECO:0000256" key="8">
    <source>
        <dbReference type="ARBA" id="ARBA00023170"/>
    </source>
</evidence>
<feature type="transmembrane region" description="Helical" evidence="11">
    <location>
        <begin position="757"/>
        <end position="779"/>
    </location>
</feature>
<keyword evidence="13" id="KW-1185">Reference proteome</keyword>
<keyword evidence="8" id="KW-0675">Receptor</keyword>
<keyword evidence="4" id="KW-0732">Signal</keyword>
<keyword evidence="7 11" id="KW-0472">Membrane</keyword>
<dbReference type="InterPro" id="IPR028082">
    <property type="entry name" value="Peripla_BP_I"/>
</dbReference>
<gene>
    <name evidence="14" type="primary">LOC110091071</name>
</gene>
<dbReference type="Proteomes" id="UP001652642">
    <property type="component" value="Chromosome 6"/>
</dbReference>
<feature type="transmembrane region" description="Helical" evidence="11">
    <location>
        <begin position="635"/>
        <end position="656"/>
    </location>
</feature>
<sequence>MGDKTTYMISSVSCKSATQRYNDGYFKPGNHIVSAVLSLRAVGLPNEFFKTVPGSGLQFELVRKNYQHALALIFATEEINNNPYILSNITLGFHIYDNVFSDKFNYDVTLSLLSIKKENFPNYRCGRRYKMSAVVGGLNSGTSMQMASILGLYKIPQLTYGSIHAIMSDMIQFPFSYQMVQNEAVQYDGIVQLLLYFGWTWVGLIVSNDNHGEEFAQAVKSILSKYSICVAFLEKAPPFSMAVTSNGSPYYIFNNVQTLNSLLCTKANVVVGYGDTSYMLGLELLLHHSEILTRSLIQKIWITTAQWDFTSQVFLSAWDVKYFHGSLSFTIHKNDPPGFQSFLQNFNPYKHSDSSFIQQFWQDAFGCVVSNSYKSTEKLNICTEKEKLEGLPQTIFEMTMSGESYNIYNAVYVLAYALHTIYLSEHVRCSGTSGLEHEIMQPWELHSFLRKIHFNNSAGDEVFFNENMELSTGYDIVNWVTFPNKSFIQVRIGTLASQAFSGQRFIVNKDAITWPSIFNQTLPQSMCSEKCHPGYYMRVLEGYASCCYDCILCPEGIISNQTDAHNCYRCPENEHPNKHQNKCIPKAIAFLAHDDPLGISLISATLFCTLLTASVLGIFIKHQNTPIVKANNRDLTYLLLISLLLCFLCSLLFFGRPSKITCLLRQTAFGNVFSLALSSVLAKTITVILAFKATNPGNKLKKWVGRRLPSYLVLLCTIVQVVICAIWLGTSPPFPDLDMVSQTGQIVVQCNEGSETMFYTVLAYMGVQALVSFTVAYLARKLPSTFNETKFITFSMLVFCSVWVTFIPTYLSSKGKYVVAVEIFCILASSAGLLSCIFAPKVYIILLKPNMNTRGHLFKNSCSKCY</sequence>
<evidence type="ECO:0000256" key="1">
    <source>
        <dbReference type="ARBA" id="ARBA00004651"/>
    </source>
</evidence>
<evidence type="ECO:0000256" key="2">
    <source>
        <dbReference type="ARBA" id="ARBA00022475"/>
    </source>
</evidence>
<evidence type="ECO:0000259" key="12">
    <source>
        <dbReference type="PROSITE" id="PS50259"/>
    </source>
</evidence>
<evidence type="ECO:0000256" key="7">
    <source>
        <dbReference type="ARBA" id="ARBA00023136"/>
    </source>
</evidence>
<dbReference type="GeneID" id="110091071"/>
<dbReference type="CDD" id="cd15283">
    <property type="entry name" value="7tmC_V2R_pheromone"/>
    <property type="match status" value="1"/>
</dbReference>
<keyword evidence="9" id="KW-0325">Glycoprotein</keyword>
<evidence type="ECO:0000256" key="9">
    <source>
        <dbReference type="ARBA" id="ARBA00023180"/>
    </source>
</evidence>
<proteinExistence type="predicted"/>
<dbReference type="GO" id="GO:0005886">
    <property type="term" value="C:plasma membrane"/>
    <property type="evidence" value="ECO:0007669"/>
    <property type="project" value="UniProtKB-SubCell"/>
</dbReference>
<dbReference type="InterPro" id="IPR004073">
    <property type="entry name" value="GPCR_3_vmron_rcpt_2"/>
</dbReference>
<dbReference type="InterPro" id="IPR001828">
    <property type="entry name" value="ANF_lig-bd_rcpt"/>
</dbReference>
<accession>A0A6J0VJ00</accession>
<organism evidence="13 14">
    <name type="scientific">Pogona vitticeps</name>
    <name type="common">central bearded dragon</name>
    <dbReference type="NCBI Taxonomy" id="103695"/>
    <lineage>
        <taxon>Eukaryota</taxon>
        <taxon>Metazoa</taxon>
        <taxon>Chordata</taxon>
        <taxon>Craniata</taxon>
        <taxon>Vertebrata</taxon>
        <taxon>Euteleostomi</taxon>
        <taxon>Lepidosauria</taxon>
        <taxon>Squamata</taxon>
        <taxon>Bifurcata</taxon>
        <taxon>Unidentata</taxon>
        <taxon>Episquamata</taxon>
        <taxon>Toxicofera</taxon>
        <taxon>Iguania</taxon>
        <taxon>Acrodonta</taxon>
        <taxon>Agamidae</taxon>
        <taxon>Amphibolurinae</taxon>
        <taxon>Pogona</taxon>
    </lineage>
</organism>
<evidence type="ECO:0000256" key="6">
    <source>
        <dbReference type="ARBA" id="ARBA00023040"/>
    </source>
</evidence>
<dbReference type="Pfam" id="PF01094">
    <property type="entry name" value="ANF_receptor"/>
    <property type="match status" value="1"/>
</dbReference>
<dbReference type="GO" id="GO:0004930">
    <property type="term" value="F:G protein-coupled receptor activity"/>
    <property type="evidence" value="ECO:0007669"/>
    <property type="project" value="UniProtKB-KW"/>
</dbReference>
<evidence type="ECO:0000256" key="4">
    <source>
        <dbReference type="ARBA" id="ARBA00022729"/>
    </source>
</evidence>
<dbReference type="CDD" id="cd06365">
    <property type="entry name" value="PBP1_pheromone_receptor"/>
    <property type="match status" value="1"/>
</dbReference>
<dbReference type="InParanoid" id="A0A6J0VJ00"/>
<evidence type="ECO:0000256" key="10">
    <source>
        <dbReference type="ARBA" id="ARBA00023224"/>
    </source>
</evidence>
<dbReference type="RefSeq" id="XP_020670704.2">
    <property type="nucleotide sequence ID" value="XM_020815045.2"/>
</dbReference>
<dbReference type="Gene3D" id="3.40.50.2300">
    <property type="match status" value="2"/>
</dbReference>
<feature type="transmembrane region" description="Helical" evidence="11">
    <location>
        <begin position="791"/>
        <end position="811"/>
    </location>
</feature>
<keyword evidence="3 11" id="KW-0812">Transmembrane</keyword>
<evidence type="ECO:0000256" key="11">
    <source>
        <dbReference type="SAM" id="Phobius"/>
    </source>
</evidence>
<dbReference type="SUPFAM" id="SSF53822">
    <property type="entry name" value="Periplasmic binding protein-like I"/>
    <property type="match status" value="1"/>
</dbReference>
<feature type="transmembrane region" description="Helical" evidence="11">
    <location>
        <begin position="817"/>
        <end position="844"/>
    </location>
</feature>
<dbReference type="PROSITE" id="PS00981">
    <property type="entry name" value="G_PROTEIN_RECEP_F3_3"/>
    <property type="match status" value="1"/>
</dbReference>
<evidence type="ECO:0000256" key="3">
    <source>
        <dbReference type="ARBA" id="ARBA00022692"/>
    </source>
</evidence>
<reference evidence="14" key="1">
    <citation type="submission" date="2025-08" db="UniProtKB">
        <authorList>
            <consortium name="RefSeq"/>
        </authorList>
    </citation>
    <scope>IDENTIFICATION</scope>
</reference>
<keyword evidence="6" id="KW-0297">G-protein coupled receptor</keyword>
<dbReference type="InterPro" id="IPR017978">
    <property type="entry name" value="GPCR_3_C"/>
</dbReference>
<dbReference type="PANTHER" id="PTHR24061:SF599">
    <property type="entry name" value="G-PROTEIN COUPLED RECEPTORS FAMILY 3 PROFILE DOMAIN-CONTAINING PROTEIN"/>
    <property type="match status" value="1"/>
</dbReference>
<dbReference type="Gene3D" id="2.10.50.30">
    <property type="entry name" value="GPCR, family 3, nine cysteines domain"/>
    <property type="match status" value="1"/>
</dbReference>
<name>A0A6J0VJ00_9SAUR</name>
<dbReference type="InterPro" id="IPR000337">
    <property type="entry name" value="GPCR_3"/>
</dbReference>
<evidence type="ECO:0000313" key="13">
    <source>
        <dbReference type="Proteomes" id="UP001652642"/>
    </source>
</evidence>